<dbReference type="RefSeq" id="WP_369209770.1">
    <property type="nucleotide sequence ID" value="NZ_JBFNXQ010000097.1"/>
</dbReference>
<evidence type="ECO:0000259" key="3">
    <source>
        <dbReference type="Pfam" id="PF03816"/>
    </source>
</evidence>
<dbReference type="Pfam" id="PF03816">
    <property type="entry name" value="LytR_cpsA_psr"/>
    <property type="match status" value="1"/>
</dbReference>
<dbReference type="InterPro" id="IPR004474">
    <property type="entry name" value="LytR_CpsA_psr"/>
</dbReference>
<dbReference type="PANTHER" id="PTHR33392">
    <property type="entry name" value="POLYISOPRENYL-TEICHOIC ACID--PEPTIDOGLYCAN TEICHOIC ACID TRANSFERASE TAGU"/>
    <property type="match status" value="1"/>
</dbReference>
<organism evidence="4 5">
    <name type="scientific">Geodermatophilus maliterrae</name>
    <dbReference type="NCBI Taxonomy" id="3162531"/>
    <lineage>
        <taxon>Bacteria</taxon>
        <taxon>Bacillati</taxon>
        <taxon>Actinomycetota</taxon>
        <taxon>Actinomycetes</taxon>
        <taxon>Geodermatophilales</taxon>
        <taxon>Geodermatophilaceae</taxon>
        <taxon>Geodermatophilus</taxon>
    </lineage>
</organism>
<proteinExistence type="inferred from homology"/>
<evidence type="ECO:0000256" key="1">
    <source>
        <dbReference type="ARBA" id="ARBA00006068"/>
    </source>
</evidence>
<protein>
    <submittedName>
        <fullName evidence="4">LCP family protein</fullName>
    </submittedName>
</protein>
<feature type="domain" description="Cell envelope-related transcriptional attenuator" evidence="3">
    <location>
        <begin position="100"/>
        <end position="220"/>
    </location>
</feature>
<evidence type="ECO:0000313" key="5">
    <source>
        <dbReference type="Proteomes" id="UP001560045"/>
    </source>
</evidence>
<accession>A0ABV3XK41</accession>
<dbReference type="NCBIfam" id="TIGR00350">
    <property type="entry name" value="lytR_cpsA_psr"/>
    <property type="match status" value="1"/>
</dbReference>
<comment type="caution">
    <text evidence="4">The sequence shown here is derived from an EMBL/GenBank/DDBJ whole genome shotgun (WGS) entry which is preliminary data.</text>
</comment>
<sequence>MTAPHDTDAGQGSPGRRRRFPLPRGRARVLLVLLAVLLAAAGADVAVLAARVDEVRVDLHADDADGRTWVLVGVDSRARLPEGADPADFGTPEAVPGSRADVVVVVHQTDAGTTALSVPRDLVVWTGTSGGRLALTWLDGPQATVDALCGLGITTDHLVTVDLGGFAAVVDAAGGLEVDVPEPVRDGPAGLLLPRAGRQHVDGATALALVRSRHPEHRVDGAWVPARVDPDGRAGAAGTVLPALLERVHGSLALPWRLQAVSWAASGAVAVDPGTSATDLLGLAGADLGPVPVLPAGEPFGSVLARRPTAATTAAVAAAGLSCGG</sequence>
<dbReference type="InterPro" id="IPR050922">
    <property type="entry name" value="LytR/CpsA/Psr_CW_biosynth"/>
</dbReference>
<name>A0ABV3XK41_9ACTN</name>
<dbReference type="PANTHER" id="PTHR33392:SF6">
    <property type="entry name" value="POLYISOPRENYL-TEICHOIC ACID--PEPTIDOGLYCAN TEICHOIC ACID TRANSFERASE TAGU"/>
    <property type="match status" value="1"/>
</dbReference>
<comment type="similarity">
    <text evidence="1">Belongs to the LytR/CpsA/Psr (LCP) family.</text>
</comment>
<evidence type="ECO:0000256" key="2">
    <source>
        <dbReference type="SAM" id="MobiDB-lite"/>
    </source>
</evidence>
<gene>
    <name evidence="4" type="ORF">ABQ292_21590</name>
</gene>
<dbReference type="Proteomes" id="UP001560045">
    <property type="component" value="Unassembled WGS sequence"/>
</dbReference>
<keyword evidence="5" id="KW-1185">Reference proteome</keyword>
<dbReference type="Gene3D" id="3.40.630.190">
    <property type="entry name" value="LCP protein"/>
    <property type="match status" value="1"/>
</dbReference>
<dbReference type="EMBL" id="JBFNXQ010000097">
    <property type="protein sequence ID" value="MEX5720955.1"/>
    <property type="molecule type" value="Genomic_DNA"/>
</dbReference>
<evidence type="ECO:0000313" key="4">
    <source>
        <dbReference type="EMBL" id="MEX5720955.1"/>
    </source>
</evidence>
<feature type="region of interest" description="Disordered" evidence="2">
    <location>
        <begin position="1"/>
        <end position="21"/>
    </location>
</feature>
<reference evidence="4 5" key="1">
    <citation type="submission" date="2024-06" db="EMBL/GenBank/DDBJ databases">
        <title>Draft genome sequence of Geodermatophilus badlandi, a novel member of the Geodermatophilaceae isolated from badland sedimentary rocks in the Red desert, Wyoming, USA.</title>
        <authorList>
            <person name="Ben Tekaya S."/>
            <person name="Nouioui I."/>
            <person name="Flores G.M."/>
            <person name="Shaal M.N."/>
            <person name="Bredoire F."/>
            <person name="Basile F."/>
            <person name="Van Diepen L."/>
            <person name="Ward N.L."/>
        </authorList>
    </citation>
    <scope>NUCLEOTIDE SEQUENCE [LARGE SCALE GENOMIC DNA]</scope>
    <source>
        <strain evidence="4 5">WL48A</strain>
    </source>
</reference>